<dbReference type="InterPro" id="IPR025705">
    <property type="entry name" value="Beta_hexosaminidase_sua/sub"/>
</dbReference>
<feature type="domain" description="Glycoside hydrolase family 20 catalytic" evidence="8">
    <location>
        <begin position="166"/>
        <end position="517"/>
    </location>
</feature>
<dbReference type="RefSeq" id="WP_187593578.1">
    <property type="nucleotide sequence ID" value="NZ_CP060723.1"/>
</dbReference>
<keyword evidence="11" id="KW-1185">Reference proteome</keyword>
<dbReference type="GO" id="GO:0005975">
    <property type="term" value="P:carbohydrate metabolic process"/>
    <property type="evidence" value="ECO:0007669"/>
    <property type="project" value="InterPro"/>
</dbReference>
<evidence type="ECO:0000256" key="7">
    <source>
        <dbReference type="SAM" id="SignalP"/>
    </source>
</evidence>
<dbReference type="CDD" id="cd06563">
    <property type="entry name" value="GH20_chitobiase-like"/>
    <property type="match status" value="1"/>
</dbReference>
<comment type="similarity">
    <text evidence="2">Belongs to the glycosyl hydrolase 20 family.</text>
</comment>
<dbReference type="PANTHER" id="PTHR22600">
    <property type="entry name" value="BETA-HEXOSAMINIDASE"/>
    <property type="match status" value="1"/>
</dbReference>
<dbReference type="SUPFAM" id="SSF55545">
    <property type="entry name" value="beta-N-acetylhexosaminidase-like domain"/>
    <property type="match status" value="1"/>
</dbReference>
<dbReference type="Gene3D" id="3.30.379.10">
    <property type="entry name" value="Chitobiase/beta-hexosaminidase domain 2-like"/>
    <property type="match status" value="1"/>
</dbReference>
<evidence type="ECO:0000256" key="6">
    <source>
        <dbReference type="PIRSR" id="PIRSR625705-1"/>
    </source>
</evidence>
<evidence type="ECO:0000259" key="9">
    <source>
        <dbReference type="Pfam" id="PF02838"/>
    </source>
</evidence>
<keyword evidence="4" id="KW-0378">Hydrolase</keyword>
<dbReference type="Gene3D" id="3.20.20.80">
    <property type="entry name" value="Glycosidases"/>
    <property type="match status" value="1"/>
</dbReference>
<organism evidence="10 11">
    <name type="scientific">Pedobacter roseus</name>
    <dbReference type="NCBI Taxonomy" id="336820"/>
    <lineage>
        <taxon>Bacteria</taxon>
        <taxon>Pseudomonadati</taxon>
        <taxon>Bacteroidota</taxon>
        <taxon>Sphingobacteriia</taxon>
        <taxon>Sphingobacteriales</taxon>
        <taxon>Sphingobacteriaceae</taxon>
        <taxon>Pedobacter</taxon>
    </lineage>
</organism>
<dbReference type="InterPro" id="IPR017853">
    <property type="entry name" value="GH"/>
</dbReference>
<evidence type="ECO:0000256" key="3">
    <source>
        <dbReference type="ARBA" id="ARBA00012663"/>
    </source>
</evidence>
<dbReference type="PANTHER" id="PTHR22600:SF57">
    <property type="entry name" value="BETA-N-ACETYLHEXOSAMINIDASE"/>
    <property type="match status" value="1"/>
</dbReference>
<keyword evidence="7" id="KW-0732">Signal</keyword>
<dbReference type="InterPro" id="IPR015883">
    <property type="entry name" value="Glyco_hydro_20_cat"/>
</dbReference>
<dbReference type="EMBL" id="CP060723">
    <property type="protein sequence ID" value="QNN43058.1"/>
    <property type="molecule type" value="Genomic_DNA"/>
</dbReference>
<comment type="catalytic activity">
    <reaction evidence="1">
        <text>Hydrolysis of terminal non-reducing N-acetyl-D-hexosamine residues in N-acetyl-beta-D-hexosaminides.</text>
        <dbReference type="EC" id="3.2.1.52"/>
    </reaction>
</comment>
<dbReference type="InterPro" id="IPR015882">
    <property type="entry name" value="HEX_bac_N"/>
</dbReference>
<dbReference type="PRINTS" id="PR00738">
    <property type="entry name" value="GLHYDRLASE20"/>
</dbReference>
<evidence type="ECO:0000256" key="1">
    <source>
        <dbReference type="ARBA" id="ARBA00001231"/>
    </source>
</evidence>
<evidence type="ECO:0000313" key="11">
    <source>
        <dbReference type="Proteomes" id="UP000515806"/>
    </source>
</evidence>
<feature type="active site" description="Proton donor" evidence="6">
    <location>
        <position position="344"/>
    </location>
</feature>
<feature type="domain" description="Beta-hexosaminidase bacterial type N-terminal" evidence="9">
    <location>
        <begin position="33"/>
        <end position="162"/>
    </location>
</feature>
<name>A0A7G9QI83_9SPHI</name>
<dbReference type="SUPFAM" id="SSF51445">
    <property type="entry name" value="(Trans)glycosidases"/>
    <property type="match status" value="1"/>
</dbReference>
<dbReference type="Proteomes" id="UP000515806">
    <property type="component" value="Chromosome"/>
</dbReference>
<accession>A0A7G9QI83</accession>
<dbReference type="AlphaFoldDB" id="A0A7G9QI83"/>
<gene>
    <name evidence="10" type="ORF">H9L23_02835</name>
</gene>
<dbReference type="GO" id="GO:0016020">
    <property type="term" value="C:membrane"/>
    <property type="evidence" value="ECO:0007669"/>
    <property type="project" value="TreeGrafter"/>
</dbReference>
<dbReference type="GO" id="GO:0030203">
    <property type="term" value="P:glycosaminoglycan metabolic process"/>
    <property type="evidence" value="ECO:0007669"/>
    <property type="project" value="TreeGrafter"/>
</dbReference>
<feature type="signal peptide" evidence="7">
    <location>
        <begin position="1"/>
        <end position="21"/>
    </location>
</feature>
<evidence type="ECO:0000259" key="8">
    <source>
        <dbReference type="Pfam" id="PF00728"/>
    </source>
</evidence>
<dbReference type="EC" id="3.2.1.52" evidence="3"/>
<dbReference type="Pfam" id="PF00728">
    <property type="entry name" value="Glyco_hydro_20"/>
    <property type="match status" value="1"/>
</dbReference>
<evidence type="ECO:0000256" key="5">
    <source>
        <dbReference type="ARBA" id="ARBA00023295"/>
    </source>
</evidence>
<keyword evidence="5" id="KW-0326">Glycosidase</keyword>
<dbReference type="Pfam" id="PF02838">
    <property type="entry name" value="Glyco_hydro_20b"/>
    <property type="match status" value="1"/>
</dbReference>
<dbReference type="GO" id="GO:0004563">
    <property type="term" value="F:beta-N-acetylhexosaminidase activity"/>
    <property type="evidence" value="ECO:0007669"/>
    <property type="project" value="UniProtKB-EC"/>
</dbReference>
<reference evidence="10 11" key="1">
    <citation type="submission" date="2020-08" db="EMBL/GenBank/DDBJ databases">
        <title>Genome sequence of Pedobacter roseus KACC 11594T.</title>
        <authorList>
            <person name="Hyun D.-W."/>
            <person name="Bae J.-W."/>
        </authorList>
    </citation>
    <scope>NUCLEOTIDE SEQUENCE [LARGE SCALE GENOMIC DNA]</scope>
    <source>
        <strain evidence="10 11">KACC 11594</strain>
    </source>
</reference>
<protein>
    <recommendedName>
        <fullName evidence="3">beta-N-acetylhexosaminidase</fullName>
        <ecNumber evidence="3">3.2.1.52</ecNumber>
    </recommendedName>
</protein>
<evidence type="ECO:0000256" key="2">
    <source>
        <dbReference type="ARBA" id="ARBA00006285"/>
    </source>
</evidence>
<dbReference type="KEGG" id="proe:H9L23_02835"/>
<proteinExistence type="inferred from homology"/>
<evidence type="ECO:0000256" key="4">
    <source>
        <dbReference type="ARBA" id="ARBA00022801"/>
    </source>
</evidence>
<dbReference type="InterPro" id="IPR029018">
    <property type="entry name" value="Hex-like_dom2"/>
</dbReference>
<sequence length="678" mass="77305">MITKFLKISLALSVSYSICFAQRTQTKRLTSNHIIPKPLSVNATQGTFELKANTTFYYTKDALAPIGVFTALLKSSTGINFKATPLKNEKQGILFITSDTLNSLGNEGYHLKISPESIRVYAKTGAGIFNATQTLRQLLPSQIESKKNNKANWTIPCGEITDKPRYSWRGYMQDVSRTFYGVDVMRKYMDVMALYKLNVLHLHLTDDQGWRIEIKKYPKLTYKQTTVFDASSKQPAERSGFYTQEQIRELVKYAAARNIRIIPEIDVPGHSWPTVLAYPELGVNQNRKPDYIFPFLDSWSHWGNQFTPNTLDPTNEKVYEFLDGVFTELAQLFPAEYIHFGGDEVRHVLWEKEPHVQAFMKEKSLKNTNELQSYFVSRISAIIKQKGKKPIGWNDILSDAKNLTKETAIMSWLGDEAIADAAKNGFYAVATPTDPFYFDITQADRNDGTMSDLAYGNINSLEKVYNYEPETGLSPEEGKFVLGVQANQWTAITQELKDMNVQNFPRLLALAEIGWIPKGKRDLENFKGRLELNLNRLDALKIDYYKPSGYITGKWGPQQLGNDYQNLEWDVTKKTYSDGRIMAGFYYTSGANFMEIKKVELLENGKVVAQDEHPGIADKFRGTHKTKSFLYHLELNHYNPKAKYTLRAIVKGINGTDSNGNFTYNLSPYNRLNVVEPR</sequence>
<evidence type="ECO:0000313" key="10">
    <source>
        <dbReference type="EMBL" id="QNN43058.1"/>
    </source>
</evidence>
<feature type="chain" id="PRO_5028884346" description="beta-N-acetylhexosaminidase" evidence="7">
    <location>
        <begin position="22"/>
        <end position="678"/>
    </location>
</feature>